<dbReference type="AlphaFoldDB" id="A0A9D1EH87"/>
<feature type="transmembrane region" description="Helical" evidence="1">
    <location>
        <begin position="44"/>
        <end position="65"/>
    </location>
</feature>
<protein>
    <submittedName>
        <fullName evidence="3">Nickel ABC transporter permease</fullName>
    </submittedName>
</protein>
<accession>A0A9D1EH87</accession>
<reference evidence="3" key="2">
    <citation type="journal article" date="2021" name="PeerJ">
        <title>Extensive microbial diversity within the chicken gut microbiome revealed by metagenomics and culture.</title>
        <authorList>
            <person name="Gilroy R."/>
            <person name="Ravi A."/>
            <person name="Getino M."/>
            <person name="Pursley I."/>
            <person name="Horton D.L."/>
            <person name="Alikhan N.F."/>
            <person name="Baker D."/>
            <person name="Gharbi K."/>
            <person name="Hall N."/>
            <person name="Watson M."/>
            <person name="Adriaenssens E.M."/>
            <person name="Foster-Nyarko E."/>
            <person name="Jarju S."/>
            <person name="Secka A."/>
            <person name="Antonio M."/>
            <person name="Oren A."/>
            <person name="Chaudhuri R.R."/>
            <person name="La Ragione R."/>
            <person name="Hildebrand F."/>
            <person name="Pallen M.J."/>
        </authorList>
    </citation>
    <scope>NUCLEOTIDE SEQUENCE</scope>
    <source>
        <strain evidence="3">ChiW13-3771</strain>
    </source>
</reference>
<gene>
    <name evidence="3" type="ORF">IAC96_14390</name>
</gene>
<keyword evidence="1" id="KW-0472">Membrane</keyword>
<dbReference type="Pfam" id="PF19701">
    <property type="entry name" value="DUF6199"/>
    <property type="match status" value="1"/>
</dbReference>
<evidence type="ECO:0000313" key="3">
    <source>
        <dbReference type="EMBL" id="HIR90130.1"/>
    </source>
</evidence>
<proteinExistence type="predicted"/>
<feature type="domain" description="DUF6199" evidence="2">
    <location>
        <begin position="7"/>
        <end position="62"/>
    </location>
</feature>
<feature type="transmembrane region" description="Helical" evidence="1">
    <location>
        <begin position="6"/>
        <end position="24"/>
    </location>
</feature>
<dbReference type="Proteomes" id="UP000824201">
    <property type="component" value="Unassembled WGS sequence"/>
</dbReference>
<evidence type="ECO:0000313" key="4">
    <source>
        <dbReference type="Proteomes" id="UP000824201"/>
    </source>
</evidence>
<keyword evidence="1" id="KW-0812">Transmembrane</keyword>
<evidence type="ECO:0000259" key="2">
    <source>
        <dbReference type="Pfam" id="PF19701"/>
    </source>
</evidence>
<evidence type="ECO:0000256" key="1">
    <source>
        <dbReference type="SAM" id="Phobius"/>
    </source>
</evidence>
<sequence>MEYIYIIILLIVGTIMIVNPELLWKIEHIFTVKNGEPTELYMAFTRIVGVLLVCVTIVITVALFFQ</sequence>
<comment type="caution">
    <text evidence="3">The sequence shown here is derived from an EMBL/GenBank/DDBJ whole genome shotgun (WGS) entry which is preliminary data.</text>
</comment>
<dbReference type="EMBL" id="DVHN01000199">
    <property type="protein sequence ID" value="HIR90130.1"/>
    <property type="molecule type" value="Genomic_DNA"/>
</dbReference>
<organism evidence="3 4">
    <name type="scientific">Candidatus Fimimorpha faecalis</name>
    <dbReference type="NCBI Taxonomy" id="2840824"/>
    <lineage>
        <taxon>Bacteria</taxon>
        <taxon>Bacillati</taxon>
        <taxon>Bacillota</taxon>
        <taxon>Clostridia</taxon>
        <taxon>Eubacteriales</taxon>
        <taxon>Candidatus Fimimorpha</taxon>
    </lineage>
</organism>
<reference evidence="3" key="1">
    <citation type="submission" date="2020-10" db="EMBL/GenBank/DDBJ databases">
        <authorList>
            <person name="Gilroy R."/>
        </authorList>
    </citation>
    <scope>NUCLEOTIDE SEQUENCE</scope>
    <source>
        <strain evidence="3">ChiW13-3771</strain>
    </source>
</reference>
<name>A0A9D1EH87_9FIRM</name>
<dbReference type="InterPro" id="IPR045679">
    <property type="entry name" value="DUF6199"/>
</dbReference>
<keyword evidence="1" id="KW-1133">Transmembrane helix</keyword>